<protein>
    <submittedName>
        <fullName evidence="2">Uncharacterized protein</fullName>
    </submittedName>
</protein>
<evidence type="ECO:0000313" key="2">
    <source>
        <dbReference type="EMBL" id="GEQ35086.1"/>
    </source>
</evidence>
<gene>
    <name evidence="2" type="ORF">M132T_05940</name>
</gene>
<dbReference type="Proteomes" id="UP000887127">
    <property type="component" value="Unassembled WGS sequence"/>
</dbReference>
<comment type="caution">
    <text evidence="2">The sequence shown here is derived from an EMBL/GenBank/DDBJ whole genome shotgun (WGS) entry which is preliminary data.</text>
</comment>
<keyword evidence="1" id="KW-0812">Transmembrane</keyword>
<dbReference type="EMBL" id="BKBI01000004">
    <property type="protein sequence ID" value="GEQ35086.1"/>
    <property type="molecule type" value="Genomic_DNA"/>
</dbReference>
<dbReference type="GeneID" id="96910910"/>
<evidence type="ECO:0000313" key="3">
    <source>
        <dbReference type="Proteomes" id="UP000887127"/>
    </source>
</evidence>
<organism evidence="2 3">
    <name type="scientific">Marinilactibacillus psychrotolerans</name>
    <dbReference type="NCBI Taxonomy" id="191770"/>
    <lineage>
        <taxon>Bacteria</taxon>
        <taxon>Bacillati</taxon>
        <taxon>Bacillota</taxon>
        <taxon>Bacilli</taxon>
        <taxon>Lactobacillales</taxon>
        <taxon>Carnobacteriaceae</taxon>
        <taxon>Marinilactibacillus</taxon>
    </lineage>
</organism>
<accession>A0AAV3WTS9</accession>
<reference evidence="2" key="1">
    <citation type="submission" date="2019-08" db="EMBL/GenBank/DDBJ databases">
        <title>Marinilactibacillus psychrotolerans M13-2T whole genome sequencing project.</title>
        <authorList>
            <person name="Ishikawa M."/>
            <person name="Suzuki T."/>
            <person name="Matsutani M."/>
        </authorList>
    </citation>
    <scope>NUCLEOTIDE SEQUENCE</scope>
    <source>
        <strain evidence="2">M13-2T</strain>
    </source>
</reference>
<keyword evidence="1" id="KW-1133">Transmembrane helix</keyword>
<proteinExistence type="predicted"/>
<name>A0AAV3WTS9_9LACT</name>
<dbReference type="AlphaFoldDB" id="A0AAV3WTS9"/>
<feature type="transmembrane region" description="Helical" evidence="1">
    <location>
        <begin position="6"/>
        <end position="24"/>
    </location>
</feature>
<sequence>MEFNFISIVLSFIVLYLLSALTKLEQQVKKLNYTVSQLAAQSTITNDSLNNELRQLLKADKNVTAVKRVRESLGLSLIEANIYRHTKS</sequence>
<evidence type="ECO:0000256" key="1">
    <source>
        <dbReference type="SAM" id="Phobius"/>
    </source>
</evidence>
<keyword evidence="1" id="KW-0472">Membrane</keyword>
<dbReference type="RefSeq" id="WP_091763005.1">
    <property type="nucleotide sequence ID" value="NZ_BJVX01000005.1"/>
</dbReference>